<organism evidence="5 6">
    <name type="scientific">Cytobacillus gottheilii</name>
    <dbReference type="NCBI Taxonomy" id="859144"/>
    <lineage>
        <taxon>Bacteria</taxon>
        <taxon>Bacillati</taxon>
        <taxon>Bacillota</taxon>
        <taxon>Bacilli</taxon>
        <taxon>Bacillales</taxon>
        <taxon>Bacillaceae</taxon>
        <taxon>Cytobacillus</taxon>
    </lineage>
</organism>
<dbReference type="RefSeq" id="WP_214476352.1">
    <property type="nucleotide sequence ID" value="NZ_CP071709.1"/>
</dbReference>
<evidence type="ECO:0000313" key="5">
    <source>
        <dbReference type="EMBL" id="QVY61280.1"/>
    </source>
</evidence>
<feature type="domain" description="SLH" evidence="4">
    <location>
        <begin position="2043"/>
        <end position="2102"/>
    </location>
</feature>
<dbReference type="InterPro" id="IPR029052">
    <property type="entry name" value="Metallo-depent_PP-like"/>
</dbReference>
<keyword evidence="1 3" id="KW-0732">Signal</keyword>
<evidence type="ECO:0000256" key="2">
    <source>
        <dbReference type="SAM" id="MobiDB-lite"/>
    </source>
</evidence>
<dbReference type="SUPFAM" id="SSF56300">
    <property type="entry name" value="Metallo-dependent phosphatases"/>
    <property type="match status" value="1"/>
</dbReference>
<dbReference type="InterPro" id="IPR004843">
    <property type="entry name" value="Calcineurin-like_PHP"/>
</dbReference>
<feature type="chain" id="PRO_5045148160" evidence="3">
    <location>
        <begin position="30"/>
        <end position="2161"/>
    </location>
</feature>
<dbReference type="EMBL" id="CP071709">
    <property type="protein sequence ID" value="QVY61280.1"/>
    <property type="molecule type" value="Genomic_DNA"/>
</dbReference>
<evidence type="ECO:0000259" key="4">
    <source>
        <dbReference type="PROSITE" id="PS51272"/>
    </source>
</evidence>
<dbReference type="Proteomes" id="UP000679247">
    <property type="component" value="Chromosome"/>
</dbReference>
<dbReference type="InterPro" id="IPR001119">
    <property type="entry name" value="SLH_dom"/>
</dbReference>
<evidence type="ECO:0000313" key="6">
    <source>
        <dbReference type="Proteomes" id="UP000679247"/>
    </source>
</evidence>
<keyword evidence="6" id="KW-1185">Reference proteome</keyword>
<feature type="region of interest" description="Disordered" evidence="2">
    <location>
        <begin position="1741"/>
        <end position="1763"/>
    </location>
</feature>
<feature type="domain" description="SLH" evidence="4">
    <location>
        <begin position="1979"/>
        <end position="2042"/>
    </location>
</feature>
<reference evidence="5 6" key="1">
    <citation type="submission" date="2021-03" db="EMBL/GenBank/DDBJ databases">
        <title>The first data on the complete genome of the tetrodotoxin-producing bacterium.</title>
        <authorList>
            <person name="Melnikova D.I."/>
            <person name="Nijland R."/>
            <person name="Magarlamov T.Y."/>
        </authorList>
    </citation>
    <scope>NUCLEOTIDE SEQUENCE [LARGE SCALE GENOMIC DNA]</scope>
    <source>
        <strain evidence="5 6">1839</strain>
    </source>
</reference>
<gene>
    <name evidence="5" type="ORF">J1899_20370</name>
</gene>
<dbReference type="PANTHER" id="PTHR43143:SF5">
    <property type="entry name" value="SECRETED PROTEIN"/>
    <property type="match status" value="1"/>
</dbReference>
<evidence type="ECO:0000256" key="1">
    <source>
        <dbReference type="ARBA" id="ARBA00022729"/>
    </source>
</evidence>
<sequence length="2161" mass="236825">MSKTFKKLFSCMLAFLLIFPTLQPTFTLASEMGNNEITEAMWLTELYINDIPRNENYTGLSGSTIDSMDYIEVYNSSDSELDFGSNFDLVYSDTSDKTLTFIEEELIIPAKSAAVFWVKRVDLESKGTMPDEAAFRESLNIPDEVPVFSVNNQKALKNPAATVSIVGKSTNEPVSTYTYDLTDVGSEQGTSVHLQAVEGTSDSRAIAKQAAPSAGIVSEMQENVSAKAILTSGSISRTSEKNATVTFTSNKSGSYYYAVVNDGADAPIIDTTGEGTPIVENVDTPISLTSLTADPQDLYVVVKDETNNLSNLLKIDIPHYNSNNEVFLTEVYPNDIARNDVYTGLSGATIDSMDYIEVYNASDSELDFGTNFNLIYTDSTLTFNEEEVKIPAESTAIFWIRRVDLEKSGKTMPNEAAFRESLNIPNDVPVFSVNNQKALKNPGGTVSIVAKSTNETVSSYTYDLSDVGSAEGTSVHLLALEGTPDSLAIEKQATPSAGSVREVQKNYFTKAILTPGSEIRSSDSEANVSFTSNKSGSYYYAVVDDGADAPSIDTTGEGTPIIENVETKIELSNLKAGAHDLYVVVKDETNNISDALKIDIPLFVSNTNVFLTEIYPNDIARNEVYTGLSSTSIDSMDFIEVYNASDSEMDFGTNFNLVYTDGSEKLLTFTEEEVKIPAESTAVFWMRRVDLENKGKTMPDEADFRESLNIPNDVPVFSVNNQTAMRNTTATVAIVAKASNETISTFTYNRTDAGAKEGSSVHLQSAEGIAQSVSIATQANHTAGLVSEIQKTPLIDLGIKPEISKLEENPQDNLIEEGTDLSIPYAYNESTDINSFVVYYRTNKSDDWTAQASNSFNTRVPGKYYVEIGADRYLNSEYIEYYVEANNTFHTTNTPIHRVSVVHSNEFTGKIRSNLSDNEVVSGTVNIIGRSQDDANVDIKVDGNLMENTRMLEQGVYFTLDIEGLDGRKNALLANGELVQTFSRWYDVMPSRAVKIDSSFFTFNENGDAEVKIRILAGTEIDAMDISPGTASDNFNMTNFALEIPGGTTLYPIGDVKSTDAITLNKNKRELELQFTIPQELMNANSTNWDTNSVSDGAHTISISNPDGASKEFTVNVDNLGPEIIADVPAQIDGTYTFAADYQDASAVVNDTLSLELDGTLLDGTSFNGSELSLGTHTLKATIQDELGNVGTKTWTFTSSVNYPVFSDVSSTGANHDASTLTAALSKGVDADVSFHDAKALTVDNGITVYEGTGDDTNRSQLGKLGEITSENGSLPYQIYELDVNDADTSLRFALNATTDYGKDVRLYVSNKLTNEWELLDSKYEDSIVTAVFETANFIKDGKVYVLAQGRGMEMLPSQKDSGPSTVKNNYLWDGTGEPEQYDFSFAWTSDTQYYSQSYPNNFELMNNHIVANKDRKDIRYVIHTGDLIDDIDETYQWEYADKYMKILEDANLPYGVLAGNHDIANHNRRYENYQTYFGADRFEGNDVYGDSYKNNLGHYDLVTAGGQDFILVYMSYDFDQEAAAWINKVLAEHSDRFAILNFHNYINRDGELDAAGQYFQKEVVAKNPNVKLVLGGHYHGAAINVSGFDDDNDGIEERKVYQLLTNYQSGEEGGNAYYKMLYFDLANGKIYMNSYSPKLNDFNLFDAPKLNSYDIGVQASSQDIFELDLDFDVNAKSLTVDSVDAVLFSNSAIDEVPAEDASASILAENVSSKTYDKWIAIAENNSGKAYSELVSFNTKDGNDSTGNTGGGSGGNPNHSPAIENTVSGDINHIRLQLNANNSLENVKATIDDATASKLLTAVKDAEAAGRAAVVEIVLNGNTSATSVDVTIPQYLFTQLAENDNVQLKVDAGVSIVTFDVKALNAIHSSSSNEKNVQVSMVKSDSAEMSQDMKTQLDGRPIYDISVNAGDTTISGLNGGNALISIPYTLLPNEDPNAVVIYKIIDNNELQNVIGKYNPETKSVEFTTTQFTSYSIGYNKVSFKDVRTTAWYYDPVTYIAAHGITDGTGNGKFSPDAKLTRGQFLVMLLRSYGIDVDDTVTDNFVDAGNTYYTDYLATAKKLGITNGIDGKKFAPGRQITRQDMFTLIYRTLAFLEKLPEPTTNKTLSDYADAGQVSDHAKEAVNHLIEAGIIVGNKGKMNPLDRTTRSELSKVLYNLLTR</sequence>
<name>A0ABX8FA72_9BACI</name>
<dbReference type="Pfam" id="PF00395">
    <property type="entry name" value="SLH"/>
    <property type="match status" value="3"/>
</dbReference>
<dbReference type="Pfam" id="PF00149">
    <property type="entry name" value="Metallophos"/>
    <property type="match status" value="1"/>
</dbReference>
<protein>
    <submittedName>
        <fullName evidence="5">S-layer homology domain-containing protein</fullName>
    </submittedName>
</protein>
<accession>A0ABX8FA72</accession>
<feature type="signal peptide" evidence="3">
    <location>
        <begin position="1"/>
        <end position="29"/>
    </location>
</feature>
<dbReference type="PROSITE" id="PS51272">
    <property type="entry name" value="SLH"/>
    <property type="match status" value="3"/>
</dbReference>
<evidence type="ECO:0000256" key="3">
    <source>
        <dbReference type="SAM" id="SignalP"/>
    </source>
</evidence>
<dbReference type="Gene3D" id="3.60.21.10">
    <property type="match status" value="1"/>
</dbReference>
<proteinExistence type="predicted"/>
<dbReference type="PANTHER" id="PTHR43143">
    <property type="entry name" value="METALLOPHOSPHOESTERASE, CALCINEURIN SUPERFAMILY"/>
    <property type="match status" value="1"/>
</dbReference>
<feature type="domain" description="SLH" evidence="4">
    <location>
        <begin position="2107"/>
        <end position="2161"/>
    </location>
</feature>
<dbReference type="InterPro" id="IPR051918">
    <property type="entry name" value="STPP_CPPED1"/>
</dbReference>